<dbReference type="InterPro" id="IPR038081">
    <property type="entry name" value="CalX-like_sf"/>
</dbReference>
<dbReference type="InterPro" id="IPR055188">
    <property type="entry name" value="Choice_anch_I"/>
</dbReference>
<protein>
    <submittedName>
        <fullName evidence="8">Por secretion system C-terminal sorting domain-containing protein</fullName>
    </submittedName>
</protein>
<evidence type="ECO:0000256" key="1">
    <source>
        <dbReference type="ARBA" id="ARBA00022729"/>
    </source>
</evidence>
<dbReference type="Proteomes" id="UP000184335">
    <property type="component" value="Unassembled WGS sequence"/>
</dbReference>
<dbReference type="SUPFAM" id="SSF51004">
    <property type="entry name" value="C-terminal (heme d1) domain of cytochrome cd1-nitrite reductase"/>
    <property type="match status" value="1"/>
</dbReference>
<dbReference type="STRING" id="1118202.SAMN05443429_10865"/>
<keyword evidence="1 4" id="KW-0732">Signal</keyword>
<dbReference type="Gene3D" id="2.130.10.10">
    <property type="entry name" value="YVTN repeat-like/Quinoprotein amine dehydrogenase"/>
    <property type="match status" value="1"/>
</dbReference>
<reference evidence="8 9" key="1">
    <citation type="submission" date="2016-11" db="EMBL/GenBank/DDBJ databases">
        <authorList>
            <person name="Jaros S."/>
            <person name="Januszkiewicz K."/>
            <person name="Wedrychowicz H."/>
        </authorList>
    </citation>
    <scope>NUCLEOTIDE SEQUENCE [LARGE SCALE GENOMIC DNA]</scope>
    <source>
        <strain evidence="8 9">DSM 25479</strain>
    </source>
</reference>
<organism evidence="8 9">
    <name type="scientific">Cruoricaptor ignavus</name>
    <dbReference type="NCBI Taxonomy" id="1118202"/>
    <lineage>
        <taxon>Bacteria</taxon>
        <taxon>Pseudomonadati</taxon>
        <taxon>Bacteroidota</taxon>
        <taxon>Flavobacteriia</taxon>
        <taxon>Flavobacteriales</taxon>
        <taxon>Weeksellaceae</taxon>
        <taxon>Cruoricaptor</taxon>
    </lineage>
</organism>
<dbReference type="NCBIfam" id="NF038117">
    <property type="entry name" value="choice_anch_I"/>
    <property type="match status" value="1"/>
</dbReference>
<keyword evidence="9" id="KW-1185">Reference proteome</keyword>
<evidence type="ECO:0000259" key="5">
    <source>
        <dbReference type="Pfam" id="PF03160"/>
    </source>
</evidence>
<gene>
    <name evidence="8" type="ORF">SAMN05443429_10865</name>
</gene>
<keyword evidence="2" id="KW-0677">Repeat</keyword>
<dbReference type="InterPro" id="IPR003644">
    <property type="entry name" value="Calx_beta"/>
</dbReference>
<proteinExistence type="predicted"/>
<evidence type="ECO:0000259" key="7">
    <source>
        <dbReference type="Pfam" id="PF22494"/>
    </source>
</evidence>
<evidence type="ECO:0000313" key="9">
    <source>
        <dbReference type="Proteomes" id="UP000184335"/>
    </source>
</evidence>
<evidence type="ECO:0000259" key="6">
    <source>
        <dbReference type="Pfam" id="PF18962"/>
    </source>
</evidence>
<evidence type="ECO:0000256" key="2">
    <source>
        <dbReference type="ARBA" id="ARBA00022737"/>
    </source>
</evidence>
<dbReference type="GO" id="GO:0007154">
    <property type="term" value="P:cell communication"/>
    <property type="evidence" value="ECO:0007669"/>
    <property type="project" value="InterPro"/>
</dbReference>
<dbReference type="OrthoDB" id="9803927at2"/>
<dbReference type="Pfam" id="PF22494">
    <property type="entry name" value="choice_anch_I"/>
    <property type="match status" value="1"/>
</dbReference>
<dbReference type="PANTHER" id="PTHR46928:SF1">
    <property type="entry name" value="MESENCHYME-SPECIFIC CELL SURFACE GLYCOPROTEIN"/>
    <property type="match status" value="1"/>
</dbReference>
<evidence type="ECO:0000256" key="4">
    <source>
        <dbReference type="SAM" id="SignalP"/>
    </source>
</evidence>
<evidence type="ECO:0000256" key="3">
    <source>
        <dbReference type="ARBA" id="ARBA00022837"/>
    </source>
</evidence>
<dbReference type="InterPro" id="IPR011048">
    <property type="entry name" value="Haem_d1_sf"/>
</dbReference>
<dbReference type="NCBIfam" id="TIGR04183">
    <property type="entry name" value="Por_Secre_tail"/>
    <property type="match status" value="1"/>
</dbReference>
<feature type="chain" id="PRO_5011957572" evidence="4">
    <location>
        <begin position="24"/>
        <end position="894"/>
    </location>
</feature>
<feature type="domain" description="Choice-of-anchor I" evidence="7">
    <location>
        <begin position="345"/>
        <end position="813"/>
    </location>
</feature>
<feature type="domain" description="Secretion system C-terminal sorting" evidence="6">
    <location>
        <begin position="832"/>
        <end position="888"/>
    </location>
</feature>
<dbReference type="GO" id="GO:0016020">
    <property type="term" value="C:membrane"/>
    <property type="evidence" value="ECO:0007669"/>
    <property type="project" value="InterPro"/>
</dbReference>
<dbReference type="PANTHER" id="PTHR46928">
    <property type="entry name" value="MESENCHYME-SPECIFIC CELL SURFACE GLYCOPROTEIN"/>
    <property type="match status" value="1"/>
</dbReference>
<dbReference type="AlphaFoldDB" id="A0A1M6G5Z6"/>
<dbReference type="Gene3D" id="2.60.40.2030">
    <property type="match status" value="1"/>
</dbReference>
<dbReference type="Pfam" id="PF18962">
    <property type="entry name" value="Por_Secre_tail"/>
    <property type="match status" value="1"/>
</dbReference>
<dbReference type="RefSeq" id="WP_073180209.1">
    <property type="nucleotide sequence ID" value="NZ_FQYI01000008.1"/>
</dbReference>
<name>A0A1M6G5Z6_9FLAO</name>
<evidence type="ECO:0000313" key="8">
    <source>
        <dbReference type="EMBL" id="SHJ05217.1"/>
    </source>
</evidence>
<sequence>MKQNLLFKGLVMTAFAASSFGTAQTLVHYWNFNDNSTEAKLLAPNVSLVNGASIVATNTAVSKIDPAGGTKQNFDVENLNARNGDPAGAHLRYNNPIDGILTFSLPTTGYDNIVVKFATRRSGQGAGTQTWYYTTDGSSWTNFQTVNPKDGNPELITLDFTQIAAANNNPNFKLKVEFSEAGGGTKGNNRFDNFTLDSGIAQQNTPATVSFDKNFISVKENAGTLNFIVKVENPVAGSVDLVLKPAEFNTAENGSDFSFSNQTITIVPGQTEYAVSIPIIDDSDANEQHAEYFNLELQNPVNAETKGNTLATVYIVDNDKAAPQSTTELTMNYKGSFDPSGANKSSVEILAFHPGTKRLFAISAITGVVDIIDFSNPEMPSVFKTIDMKPYGGVTSVAVKNDLVAIVSPNADEQQNGSVVFFNPNGDFLKQVTVGALPDMVTFSPDGKLVLTANEGEPNAAYDNDPEGTVSIIDISGGISNLSQSQVTTVDFKKFTQDELIAKGLRHLKKDNTIYQDIEPEYITITADSRKAFVTLQENNGIAEIDLATKTLTDVWGLGKKDTSQPGNGFDASDSNGEILIANWPVKSFYIPDAAQTYQVNGVNYIITANEGDEKEFSALNERTTVGNANYKLNPANFPQAEMLKQSYNLGRFRVTNLNGDNDGDGVFEEINNVGARSFSIFNADTKQLVFDSGDQIERITLAKYPKFFNSDHEKVKIKGRSHSKGPEPEGVALAEIGGKTFAFITLERVGGVLAYDVTNPQSPVFVDYQNAREKGDLGPEGVLYISQEDSGNGKGYVLVANEISGTISIYELGGSILKTNERSVRNGLSAYPNPVNQGADLHFSKAVDFEIYDMTGKLVRKGAKASAVSTAGLQKGIYIIKTSEGQSLKVVVK</sequence>
<accession>A0A1M6G5Z6</accession>
<dbReference type="EMBL" id="FQYI01000008">
    <property type="protein sequence ID" value="SHJ05217.1"/>
    <property type="molecule type" value="Genomic_DNA"/>
</dbReference>
<feature type="domain" description="Calx-beta" evidence="5">
    <location>
        <begin position="204"/>
        <end position="319"/>
    </location>
</feature>
<dbReference type="SUPFAM" id="SSF141072">
    <property type="entry name" value="CalX-like"/>
    <property type="match status" value="1"/>
</dbReference>
<feature type="signal peptide" evidence="4">
    <location>
        <begin position="1"/>
        <end position="23"/>
    </location>
</feature>
<dbReference type="InterPro" id="IPR026444">
    <property type="entry name" value="Secre_tail"/>
</dbReference>
<dbReference type="InterPro" id="IPR015943">
    <property type="entry name" value="WD40/YVTN_repeat-like_dom_sf"/>
</dbReference>
<dbReference type="SUPFAM" id="SSF50956">
    <property type="entry name" value="Thermostable phytase (3-phytase)"/>
    <property type="match status" value="1"/>
</dbReference>
<keyword evidence="3" id="KW-0106">Calcium</keyword>
<dbReference type="Pfam" id="PF03160">
    <property type="entry name" value="Calx-beta"/>
    <property type="match status" value="1"/>
</dbReference>
<dbReference type="InterPro" id="IPR052956">
    <property type="entry name" value="Mesenchyme-surface_protein"/>
</dbReference>